<dbReference type="OrthoDB" id="9135783at2"/>
<feature type="chain" id="PRO_5024886525" evidence="1">
    <location>
        <begin position="32"/>
        <end position="272"/>
    </location>
</feature>
<dbReference type="Pfam" id="PF12697">
    <property type="entry name" value="Abhydrolase_6"/>
    <property type="match status" value="1"/>
</dbReference>
<feature type="domain" description="AB hydrolase-1" evidence="2">
    <location>
        <begin position="40"/>
        <end position="262"/>
    </location>
</feature>
<evidence type="ECO:0000313" key="4">
    <source>
        <dbReference type="Proteomes" id="UP000278962"/>
    </source>
</evidence>
<accession>A0A660LJ68</accession>
<name>A0A660LJ68_9ACTN</name>
<feature type="signal peptide" evidence="1">
    <location>
        <begin position="1"/>
        <end position="31"/>
    </location>
</feature>
<keyword evidence="4" id="KW-1185">Reference proteome</keyword>
<dbReference type="RefSeq" id="WP_121250833.1">
    <property type="nucleotide sequence ID" value="NZ_RBIL01000001.1"/>
</dbReference>
<dbReference type="InterPro" id="IPR029058">
    <property type="entry name" value="AB_hydrolase_fold"/>
</dbReference>
<dbReference type="Gene3D" id="3.40.50.1820">
    <property type="entry name" value="alpha/beta hydrolase"/>
    <property type="match status" value="1"/>
</dbReference>
<dbReference type="PANTHER" id="PTHR37017">
    <property type="entry name" value="AB HYDROLASE-1 DOMAIN-CONTAINING PROTEIN-RELATED"/>
    <property type="match status" value="1"/>
</dbReference>
<dbReference type="AlphaFoldDB" id="A0A660LJ68"/>
<evidence type="ECO:0000313" key="3">
    <source>
        <dbReference type="EMBL" id="RKQ93051.1"/>
    </source>
</evidence>
<proteinExistence type="predicted"/>
<dbReference type="SUPFAM" id="SSF53474">
    <property type="entry name" value="alpha/beta-Hydrolases"/>
    <property type="match status" value="1"/>
</dbReference>
<dbReference type="EMBL" id="RBIL01000001">
    <property type="protein sequence ID" value="RKQ93051.1"/>
    <property type="molecule type" value="Genomic_DNA"/>
</dbReference>
<dbReference type="GO" id="GO:0003824">
    <property type="term" value="F:catalytic activity"/>
    <property type="evidence" value="ECO:0007669"/>
    <property type="project" value="UniProtKB-ARBA"/>
</dbReference>
<evidence type="ECO:0000256" key="1">
    <source>
        <dbReference type="SAM" id="SignalP"/>
    </source>
</evidence>
<sequence>MSLLPVSRVSGTVVAVTAALATLFAVSSAQAAPAKPKPTVVLVHGAWADGSSWAGVTRTLQDDGYTVVAPPNPLRGLQADAASLSAYLKTVKGPIVLAGHSYGGAVITEAATGNANVKALVYVDAFIPDTGDSVLSLLTPKGQPGPDPSTLFDSVPFPGAPEGVSDWYFKPAAFPSALANDLPKRQAAVLAATQRPIAANAFVEKTGTPAWRTIPSWSLIGTEDHILPAALQTFMATRAKAHIIRVKASHLSLISQPAAVAKVIRAAAHAKR</sequence>
<dbReference type="PANTHER" id="PTHR37017:SF11">
    <property type="entry name" value="ESTERASE_LIPASE_THIOESTERASE DOMAIN-CONTAINING PROTEIN"/>
    <property type="match status" value="1"/>
</dbReference>
<organism evidence="3 4">
    <name type="scientific">Solirubrobacter pauli</name>
    <dbReference type="NCBI Taxonomy" id="166793"/>
    <lineage>
        <taxon>Bacteria</taxon>
        <taxon>Bacillati</taxon>
        <taxon>Actinomycetota</taxon>
        <taxon>Thermoleophilia</taxon>
        <taxon>Solirubrobacterales</taxon>
        <taxon>Solirubrobacteraceae</taxon>
        <taxon>Solirubrobacter</taxon>
    </lineage>
</organism>
<reference evidence="3 4" key="1">
    <citation type="submission" date="2018-10" db="EMBL/GenBank/DDBJ databases">
        <title>Genomic Encyclopedia of Archaeal and Bacterial Type Strains, Phase II (KMG-II): from individual species to whole genera.</title>
        <authorList>
            <person name="Goeker M."/>
        </authorList>
    </citation>
    <scope>NUCLEOTIDE SEQUENCE [LARGE SCALE GENOMIC DNA]</scope>
    <source>
        <strain evidence="3 4">DSM 14954</strain>
    </source>
</reference>
<protein>
    <submittedName>
        <fullName evidence="3">Pimeloyl-ACP methyl ester carboxylesterase</fullName>
    </submittedName>
</protein>
<dbReference type="Proteomes" id="UP000278962">
    <property type="component" value="Unassembled WGS sequence"/>
</dbReference>
<gene>
    <name evidence="3" type="ORF">C8N24_2911</name>
</gene>
<comment type="caution">
    <text evidence="3">The sequence shown here is derived from an EMBL/GenBank/DDBJ whole genome shotgun (WGS) entry which is preliminary data.</text>
</comment>
<evidence type="ECO:0000259" key="2">
    <source>
        <dbReference type="Pfam" id="PF12697"/>
    </source>
</evidence>
<dbReference type="InterPro" id="IPR000073">
    <property type="entry name" value="AB_hydrolase_1"/>
</dbReference>
<keyword evidence="1" id="KW-0732">Signal</keyword>
<dbReference type="InterPro" id="IPR052897">
    <property type="entry name" value="Sec-Metab_Biosynth_Hydrolase"/>
</dbReference>